<comment type="catalytic activity">
    <reaction evidence="11 12">
        <text>uridine(1498) in 16S rRNA + S-adenosyl-L-methionine = N(3)-methyluridine(1498) in 16S rRNA + S-adenosyl-L-homocysteine + H(+)</text>
        <dbReference type="Rhea" id="RHEA:42920"/>
        <dbReference type="Rhea" id="RHEA-COMP:10283"/>
        <dbReference type="Rhea" id="RHEA-COMP:10284"/>
        <dbReference type="ChEBI" id="CHEBI:15378"/>
        <dbReference type="ChEBI" id="CHEBI:57856"/>
        <dbReference type="ChEBI" id="CHEBI:59789"/>
        <dbReference type="ChEBI" id="CHEBI:65315"/>
        <dbReference type="ChEBI" id="CHEBI:74502"/>
        <dbReference type="EC" id="2.1.1.193"/>
    </reaction>
</comment>
<protein>
    <recommendedName>
        <fullName evidence="4 12">Ribosomal RNA small subunit methyltransferase E</fullName>
        <ecNumber evidence="3 12">2.1.1.193</ecNumber>
    </recommendedName>
</protein>
<evidence type="ECO:0000313" key="15">
    <source>
        <dbReference type="EMBL" id="ABM78171.1"/>
    </source>
</evidence>
<dbReference type="InterPro" id="IPR046887">
    <property type="entry name" value="RsmE_PUA-like"/>
</dbReference>
<comment type="subcellular location">
    <subcellularLocation>
        <location evidence="1 12">Cytoplasm</location>
    </subcellularLocation>
</comment>
<dbReference type="InterPro" id="IPR029028">
    <property type="entry name" value="Alpha/beta_knot_MTases"/>
</dbReference>
<evidence type="ECO:0000256" key="9">
    <source>
        <dbReference type="ARBA" id="ARBA00022691"/>
    </source>
</evidence>
<sequence>MAELRRLLVESQRFEAITASDHLLSLKQDEVHYLRRVLRLRNGQAVAVVDGVGHFWEAHLQAGDFLKLDTSPSSPCLQQPRHRQQLALAVVIPKRGFEEVLRMSCELGVNRIQPLRSDRCTPQAEDRPLRWKVILREAVEQSEQLWQPELLPIAEASSLWKSAPVHAVFALATTRRQGLIDLQLLMEGLTPEINQVTVAIGPEGGWSPIEECAAEAAGWVPVALGDSILRTCTAAVAAAQTMVSSRRISLARDQSRSD</sequence>
<gene>
    <name evidence="15" type="ordered locus">P9303_14251</name>
</gene>
<evidence type="ECO:0000259" key="13">
    <source>
        <dbReference type="Pfam" id="PF04452"/>
    </source>
</evidence>
<accession>A2C9L1</accession>
<keyword evidence="7 12" id="KW-0489">Methyltransferase</keyword>
<keyword evidence="6 12" id="KW-0698">rRNA processing</keyword>
<evidence type="ECO:0000256" key="10">
    <source>
        <dbReference type="ARBA" id="ARBA00025699"/>
    </source>
</evidence>
<evidence type="ECO:0000259" key="14">
    <source>
        <dbReference type="Pfam" id="PF20260"/>
    </source>
</evidence>
<dbReference type="GO" id="GO:0070475">
    <property type="term" value="P:rRNA base methylation"/>
    <property type="evidence" value="ECO:0007669"/>
    <property type="project" value="TreeGrafter"/>
</dbReference>
<evidence type="ECO:0000256" key="1">
    <source>
        <dbReference type="ARBA" id="ARBA00004496"/>
    </source>
</evidence>
<dbReference type="InterPro" id="IPR015947">
    <property type="entry name" value="PUA-like_sf"/>
</dbReference>
<dbReference type="Pfam" id="PF20260">
    <property type="entry name" value="PUA_4"/>
    <property type="match status" value="1"/>
</dbReference>
<comment type="similarity">
    <text evidence="2 12">Belongs to the RNA methyltransferase RsmE family.</text>
</comment>
<dbReference type="PANTHER" id="PTHR30027">
    <property type="entry name" value="RIBOSOMAL RNA SMALL SUBUNIT METHYLTRANSFERASE E"/>
    <property type="match status" value="1"/>
</dbReference>
<evidence type="ECO:0000256" key="4">
    <source>
        <dbReference type="ARBA" id="ARBA00013673"/>
    </source>
</evidence>
<feature type="domain" description="Ribosomal RNA small subunit methyltransferase E methyltransferase" evidence="13">
    <location>
        <begin position="83"/>
        <end position="242"/>
    </location>
</feature>
<reference evidence="15 16" key="1">
    <citation type="journal article" date="2007" name="PLoS Genet.">
        <title>Patterns and implications of gene gain and loss in the evolution of Prochlorococcus.</title>
        <authorList>
            <person name="Kettler G.C."/>
            <person name="Martiny A.C."/>
            <person name="Huang K."/>
            <person name="Zucker J."/>
            <person name="Coleman M.L."/>
            <person name="Rodrigue S."/>
            <person name="Chen F."/>
            <person name="Lapidus A."/>
            <person name="Ferriera S."/>
            <person name="Johnson J."/>
            <person name="Steglich C."/>
            <person name="Church G.M."/>
            <person name="Richardson P."/>
            <person name="Chisholm S.W."/>
        </authorList>
    </citation>
    <scope>NUCLEOTIDE SEQUENCE [LARGE SCALE GENOMIC DNA]</scope>
    <source>
        <strain evidence="15 16">MIT 9303</strain>
    </source>
</reference>
<proteinExistence type="inferred from homology"/>
<dbReference type="InterPro" id="IPR046886">
    <property type="entry name" value="RsmE_MTase_dom"/>
</dbReference>
<dbReference type="STRING" id="59922.P9303_14251"/>
<dbReference type="Pfam" id="PF04452">
    <property type="entry name" value="Methyltrans_RNA"/>
    <property type="match status" value="1"/>
</dbReference>
<dbReference type="PIRSF" id="PIRSF015601">
    <property type="entry name" value="MTase_slr0722"/>
    <property type="match status" value="1"/>
</dbReference>
<evidence type="ECO:0000313" key="16">
    <source>
        <dbReference type="Proteomes" id="UP000002274"/>
    </source>
</evidence>
<dbReference type="PANTHER" id="PTHR30027:SF3">
    <property type="entry name" value="16S RRNA (URACIL(1498)-N(3))-METHYLTRANSFERASE"/>
    <property type="match status" value="1"/>
</dbReference>
<dbReference type="NCBIfam" id="TIGR00046">
    <property type="entry name" value="RsmE family RNA methyltransferase"/>
    <property type="match status" value="1"/>
</dbReference>
<keyword evidence="5 12" id="KW-0963">Cytoplasm</keyword>
<comment type="function">
    <text evidence="10 12">Specifically methylates the N3 position of the uracil ring of uridine 1498 (m3U1498) in 16S rRNA. Acts on the fully assembled 30S ribosomal subunit.</text>
</comment>
<dbReference type="Proteomes" id="UP000002274">
    <property type="component" value="Chromosome"/>
</dbReference>
<evidence type="ECO:0000256" key="6">
    <source>
        <dbReference type="ARBA" id="ARBA00022552"/>
    </source>
</evidence>
<evidence type="ECO:0000256" key="5">
    <source>
        <dbReference type="ARBA" id="ARBA00022490"/>
    </source>
</evidence>
<dbReference type="RefSeq" id="WP_011826068.1">
    <property type="nucleotide sequence ID" value="NC_008820.1"/>
</dbReference>
<evidence type="ECO:0000256" key="7">
    <source>
        <dbReference type="ARBA" id="ARBA00022603"/>
    </source>
</evidence>
<dbReference type="EC" id="2.1.1.193" evidence="3 12"/>
<dbReference type="GO" id="GO:0005737">
    <property type="term" value="C:cytoplasm"/>
    <property type="evidence" value="ECO:0007669"/>
    <property type="project" value="UniProtKB-SubCell"/>
</dbReference>
<evidence type="ECO:0000256" key="12">
    <source>
        <dbReference type="PIRNR" id="PIRNR015601"/>
    </source>
</evidence>
<evidence type="ECO:0000256" key="11">
    <source>
        <dbReference type="ARBA" id="ARBA00047944"/>
    </source>
</evidence>
<evidence type="ECO:0000256" key="8">
    <source>
        <dbReference type="ARBA" id="ARBA00022679"/>
    </source>
</evidence>
<evidence type="ECO:0000256" key="2">
    <source>
        <dbReference type="ARBA" id="ARBA00005528"/>
    </source>
</evidence>
<dbReference type="KEGG" id="pmf:P9303_14251"/>
<dbReference type="AlphaFoldDB" id="A2C9L1"/>
<feature type="domain" description="Ribosomal RNA small subunit methyltransferase E PUA-like" evidence="14">
    <location>
        <begin position="26"/>
        <end position="63"/>
    </location>
</feature>
<dbReference type="NCBIfam" id="NF008697">
    <property type="entry name" value="PRK11713.4-1"/>
    <property type="match status" value="1"/>
</dbReference>
<dbReference type="GO" id="GO:0070042">
    <property type="term" value="F:rRNA (uridine-N3-)-methyltransferase activity"/>
    <property type="evidence" value="ECO:0007669"/>
    <property type="project" value="TreeGrafter"/>
</dbReference>
<dbReference type="Gene3D" id="3.40.1280.10">
    <property type="match status" value="1"/>
</dbReference>
<dbReference type="BioCyc" id="PMAR59922:G1G80-1230-MONOMER"/>
<keyword evidence="9 12" id="KW-0949">S-adenosyl-L-methionine</keyword>
<name>A2C9L1_PROM3</name>
<keyword evidence="8 12" id="KW-0808">Transferase</keyword>
<dbReference type="CDD" id="cd18084">
    <property type="entry name" value="RsmE-like"/>
    <property type="match status" value="1"/>
</dbReference>
<evidence type="ECO:0000256" key="3">
    <source>
        <dbReference type="ARBA" id="ARBA00012328"/>
    </source>
</evidence>
<dbReference type="InterPro" id="IPR006700">
    <property type="entry name" value="RsmE"/>
</dbReference>
<dbReference type="EMBL" id="CP000554">
    <property type="protein sequence ID" value="ABM78171.1"/>
    <property type="molecule type" value="Genomic_DNA"/>
</dbReference>
<dbReference type="HOGENOM" id="CLU_067442_4_1_3"/>
<dbReference type="InterPro" id="IPR029026">
    <property type="entry name" value="tRNA_m1G_MTases_N"/>
</dbReference>
<dbReference type="SUPFAM" id="SSF88697">
    <property type="entry name" value="PUA domain-like"/>
    <property type="match status" value="1"/>
</dbReference>
<dbReference type="SUPFAM" id="SSF75217">
    <property type="entry name" value="alpha/beta knot"/>
    <property type="match status" value="1"/>
</dbReference>
<organism evidence="15 16">
    <name type="scientific">Prochlorococcus marinus (strain MIT 9303)</name>
    <dbReference type="NCBI Taxonomy" id="59922"/>
    <lineage>
        <taxon>Bacteria</taxon>
        <taxon>Bacillati</taxon>
        <taxon>Cyanobacteriota</taxon>
        <taxon>Cyanophyceae</taxon>
        <taxon>Synechococcales</taxon>
        <taxon>Prochlorococcaceae</taxon>
        <taxon>Prochlorococcus</taxon>
    </lineage>
</organism>